<protein>
    <submittedName>
        <fullName evidence="2">Uncharacterized protein</fullName>
    </submittedName>
</protein>
<feature type="region of interest" description="Disordered" evidence="1">
    <location>
        <begin position="208"/>
        <end position="227"/>
    </location>
</feature>
<evidence type="ECO:0000313" key="2">
    <source>
        <dbReference type="EMBL" id="TDL28880.1"/>
    </source>
</evidence>
<feature type="compositionally biased region" description="Basic and acidic residues" evidence="1">
    <location>
        <begin position="212"/>
        <end position="227"/>
    </location>
</feature>
<reference evidence="2 3" key="1">
    <citation type="submission" date="2018-06" db="EMBL/GenBank/DDBJ databases">
        <title>A transcriptomic atlas of mushroom development highlights an independent origin of complex multicellularity.</title>
        <authorList>
            <consortium name="DOE Joint Genome Institute"/>
            <person name="Krizsan K."/>
            <person name="Almasi E."/>
            <person name="Merenyi Z."/>
            <person name="Sahu N."/>
            <person name="Viragh M."/>
            <person name="Koszo T."/>
            <person name="Mondo S."/>
            <person name="Kiss B."/>
            <person name="Balint B."/>
            <person name="Kues U."/>
            <person name="Barry K."/>
            <person name="Hegedus J.C."/>
            <person name="Henrissat B."/>
            <person name="Johnson J."/>
            <person name="Lipzen A."/>
            <person name="Ohm R."/>
            <person name="Nagy I."/>
            <person name="Pangilinan J."/>
            <person name="Yan J."/>
            <person name="Xiong Y."/>
            <person name="Grigoriev I.V."/>
            <person name="Hibbett D.S."/>
            <person name="Nagy L.G."/>
        </authorList>
    </citation>
    <scope>NUCLEOTIDE SEQUENCE [LARGE SCALE GENOMIC DNA]</scope>
    <source>
        <strain evidence="2 3">SZMC22713</strain>
    </source>
</reference>
<sequence>MQTTQPCLLVIPGHKRGSISESTIGSIASSDDGYVWTAKHRPCPTCKKGWIEAGSLSPIDEGAQGANGHRSIWDKVPRVTWLTRPLNNPILPAHACPANCEARHSKFVVTSDLPPTPDPAFQPKGGRSILSGSASVASRGDNDSLASGRNPRSVKFSEEASVIYYDYDMMLCESTDDLSVISKTSPAAATLGVLHRIVSWIKRVANKKKAKEKSSEKDRGTRDIKGKEVPVISGPYRLWDASASVEHEVCRRPSRRQPERRPSLKDMFKAAGCT</sequence>
<keyword evidence="3" id="KW-1185">Reference proteome</keyword>
<accession>A0A4Y7QPJ6</accession>
<dbReference type="VEuPathDB" id="FungiDB:BD410DRAFT_250704"/>
<feature type="region of interest" description="Disordered" evidence="1">
    <location>
        <begin position="111"/>
        <end position="151"/>
    </location>
</feature>
<dbReference type="AlphaFoldDB" id="A0A4Y7QPJ6"/>
<dbReference type="Proteomes" id="UP000294933">
    <property type="component" value="Unassembled WGS sequence"/>
</dbReference>
<feature type="compositionally biased region" description="Basic and acidic residues" evidence="1">
    <location>
        <begin position="249"/>
        <end position="268"/>
    </location>
</feature>
<evidence type="ECO:0000256" key="1">
    <source>
        <dbReference type="SAM" id="MobiDB-lite"/>
    </source>
</evidence>
<proteinExistence type="predicted"/>
<feature type="region of interest" description="Disordered" evidence="1">
    <location>
        <begin position="249"/>
        <end position="274"/>
    </location>
</feature>
<dbReference type="EMBL" id="ML170157">
    <property type="protein sequence ID" value="TDL28880.1"/>
    <property type="molecule type" value="Genomic_DNA"/>
</dbReference>
<name>A0A4Y7QPJ6_9AGAM</name>
<evidence type="ECO:0000313" key="3">
    <source>
        <dbReference type="Proteomes" id="UP000294933"/>
    </source>
</evidence>
<organism evidence="2 3">
    <name type="scientific">Rickenella mellea</name>
    <dbReference type="NCBI Taxonomy" id="50990"/>
    <lineage>
        <taxon>Eukaryota</taxon>
        <taxon>Fungi</taxon>
        <taxon>Dikarya</taxon>
        <taxon>Basidiomycota</taxon>
        <taxon>Agaricomycotina</taxon>
        <taxon>Agaricomycetes</taxon>
        <taxon>Hymenochaetales</taxon>
        <taxon>Rickenellaceae</taxon>
        <taxon>Rickenella</taxon>
    </lineage>
</organism>
<gene>
    <name evidence="2" type="ORF">BD410DRAFT_250704</name>
</gene>